<sequence length="115" mass="12853">MKGIAKLIHHWADGIPRCIKPHPEGDLSLNELKEKIKGWLLFLQEIGAVLIATDGPHSTVRSPLVGKEAAKVTPIDYASTVCFTRHTRKHALFLRARPHHPLYQVHLTRMATVPG</sequence>
<name>A0A9P3EYA3_9EURO</name>
<proteinExistence type="predicted"/>
<comment type="caution">
    <text evidence="1">The sequence shown here is derived from an EMBL/GenBank/DDBJ whole genome shotgun (WGS) entry which is preliminary data.</text>
</comment>
<evidence type="ECO:0000313" key="1">
    <source>
        <dbReference type="EMBL" id="GIJ90322.1"/>
    </source>
</evidence>
<gene>
    <name evidence="1" type="ORF">Asppvi_009276</name>
</gene>
<evidence type="ECO:0000313" key="2">
    <source>
        <dbReference type="Proteomes" id="UP001043456"/>
    </source>
</evidence>
<dbReference type="OrthoDB" id="47494at2759"/>
<dbReference type="GeneID" id="67007886"/>
<dbReference type="AlphaFoldDB" id="A0A9P3EYA3"/>
<organism evidence="1 2">
    <name type="scientific">Aspergillus pseudoviridinutans</name>
    <dbReference type="NCBI Taxonomy" id="1517512"/>
    <lineage>
        <taxon>Eukaryota</taxon>
        <taxon>Fungi</taxon>
        <taxon>Dikarya</taxon>
        <taxon>Ascomycota</taxon>
        <taxon>Pezizomycotina</taxon>
        <taxon>Eurotiomycetes</taxon>
        <taxon>Eurotiomycetidae</taxon>
        <taxon>Eurotiales</taxon>
        <taxon>Aspergillaceae</taxon>
        <taxon>Aspergillus</taxon>
        <taxon>Aspergillus subgen. Fumigati</taxon>
    </lineage>
</organism>
<accession>A0A9P3EYA3</accession>
<protein>
    <submittedName>
        <fullName evidence="1">Uncharacterized protein</fullName>
    </submittedName>
</protein>
<dbReference type="Proteomes" id="UP001043456">
    <property type="component" value="Unassembled WGS sequence"/>
</dbReference>
<keyword evidence="2" id="KW-1185">Reference proteome</keyword>
<dbReference type="EMBL" id="BHVY01000006">
    <property type="protein sequence ID" value="GIJ90322.1"/>
    <property type="molecule type" value="Genomic_DNA"/>
</dbReference>
<dbReference type="RefSeq" id="XP_043161068.1">
    <property type="nucleotide sequence ID" value="XM_043305133.1"/>
</dbReference>
<reference evidence="1 2" key="1">
    <citation type="submission" date="2018-10" db="EMBL/GenBank/DDBJ databases">
        <title>Pan-genome distribution and transcriptional activeness of fungal secondary metabolism genes in Aspergillus section Fumigati.</title>
        <authorList>
            <person name="Takahashi H."/>
            <person name="Umemura M."/>
            <person name="Ninomiya A."/>
            <person name="Kusuya Y."/>
            <person name="Urayama S."/>
            <person name="Shimizu M."/>
            <person name="Watanabe A."/>
            <person name="Kamei K."/>
            <person name="Yaguchi T."/>
            <person name="Hagiwara D."/>
        </authorList>
    </citation>
    <scope>NUCLEOTIDE SEQUENCE [LARGE SCALE GENOMIC DNA]</scope>
    <source>
        <strain evidence="1 2">IFM 55266</strain>
    </source>
</reference>